<evidence type="ECO:0000256" key="2">
    <source>
        <dbReference type="ARBA" id="ARBA00022448"/>
    </source>
</evidence>
<gene>
    <name evidence="9" type="ORF">SAMN05444406_1089</name>
</gene>
<evidence type="ECO:0000259" key="8">
    <source>
        <dbReference type="PROSITE" id="PS50928"/>
    </source>
</evidence>
<feature type="transmembrane region" description="Helical" evidence="7">
    <location>
        <begin position="90"/>
        <end position="116"/>
    </location>
</feature>
<keyword evidence="5 7" id="KW-1133">Transmembrane helix</keyword>
<evidence type="ECO:0000256" key="4">
    <source>
        <dbReference type="ARBA" id="ARBA00022692"/>
    </source>
</evidence>
<evidence type="ECO:0000313" key="9">
    <source>
        <dbReference type="EMBL" id="SFP97157.1"/>
    </source>
</evidence>
<dbReference type="CDD" id="cd06261">
    <property type="entry name" value="TM_PBP2"/>
    <property type="match status" value="1"/>
</dbReference>
<dbReference type="EMBL" id="FOXR01000008">
    <property type="protein sequence ID" value="SFP97157.1"/>
    <property type="molecule type" value="Genomic_DNA"/>
</dbReference>
<feature type="domain" description="ABC transmembrane type-1" evidence="8">
    <location>
        <begin position="91"/>
        <end position="306"/>
    </location>
</feature>
<dbReference type="InterPro" id="IPR035906">
    <property type="entry name" value="MetI-like_sf"/>
</dbReference>
<keyword evidence="4 7" id="KW-0812">Transmembrane</keyword>
<organism evidence="9 10">
    <name type="scientific">Caldicoprobacter faecalis</name>
    <dbReference type="NCBI Taxonomy" id="937334"/>
    <lineage>
        <taxon>Bacteria</taxon>
        <taxon>Bacillati</taxon>
        <taxon>Bacillota</taxon>
        <taxon>Clostridia</taxon>
        <taxon>Caldicoprobacterales</taxon>
        <taxon>Caldicoprobacteraceae</taxon>
        <taxon>Caldicoprobacter</taxon>
    </lineage>
</organism>
<dbReference type="GO" id="GO:0005886">
    <property type="term" value="C:plasma membrane"/>
    <property type="evidence" value="ECO:0007669"/>
    <property type="project" value="UniProtKB-SubCell"/>
</dbReference>
<comment type="similarity">
    <text evidence="7">Belongs to the binding-protein-dependent transport system permease family.</text>
</comment>
<reference evidence="9 10" key="1">
    <citation type="submission" date="2016-10" db="EMBL/GenBank/DDBJ databases">
        <authorList>
            <person name="de Groot N.N."/>
        </authorList>
    </citation>
    <scope>NUCLEOTIDE SEQUENCE [LARGE SCALE GENOMIC DNA]</scope>
    <source>
        <strain evidence="9 10">DSM 20678</strain>
    </source>
</reference>
<dbReference type="SUPFAM" id="SSF161098">
    <property type="entry name" value="MetI-like"/>
    <property type="match status" value="1"/>
</dbReference>
<keyword evidence="6 7" id="KW-0472">Membrane</keyword>
<dbReference type="PANTHER" id="PTHR43227:SF11">
    <property type="entry name" value="BLL4140 PROTEIN"/>
    <property type="match status" value="1"/>
</dbReference>
<dbReference type="OrthoDB" id="2637002at2"/>
<dbReference type="RefSeq" id="WP_025748520.1">
    <property type="nucleotide sequence ID" value="NZ_FOXR01000008.1"/>
</dbReference>
<evidence type="ECO:0000256" key="1">
    <source>
        <dbReference type="ARBA" id="ARBA00004651"/>
    </source>
</evidence>
<feature type="transmembrane region" description="Helical" evidence="7">
    <location>
        <begin position="31"/>
        <end position="49"/>
    </location>
</feature>
<keyword evidence="10" id="KW-1185">Reference proteome</keyword>
<evidence type="ECO:0000256" key="6">
    <source>
        <dbReference type="ARBA" id="ARBA00023136"/>
    </source>
</evidence>
<dbReference type="PROSITE" id="PS50928">
    <property type="entry name" value="ABC_TM1"/>
    <property type="match status" value="1"/>
</dbReference>
<dbReference type="PANTHER" id="PTHR43227">
    <property type="entry name" value="BLL4140 PROTEIN"/>
    <property type="match status" value="1"/>
</dbReference>
<comment type="subcellular location">
    <subcellularLocation>
        <location evidence="1 7">Cell membrane</location>
        <topology evidence="1 7">Multi-pass membrane protein</topology>
    </subcellularLocation>
</comment>
<evidence type="ECO:0000256" key="5">
    <source>
        <dbReference type="ARBA" id="ARBA00022989"/>
    </source>
</evidence>
<keyword evidence="3" id="KW-1003">Cell membrane</keyword>
<dbReference type="AlphaFoldDB" id="A0A1I5UQ28"/>
<feature type="transmembrane region" description="Helical" evidence="7">
    <location>
        <begin position="225"/>
        <end position="243"/>
    </location>
</feature>
<protein>
    <submittedName>
        <fullName evidence="9">Carbohydrate ABC transporter membrane protein 1, CUT1 family</fullName>
    </submittedName>
</protein>
<sequence length="319" mass="36653">MLNHYAAVKQQRKQPNIVVKKFIVTISKYKYLYLMLIPGITFFIIFHYVPMYGAIIAFKEYNIMQGILGSPWVGFKYFKQAFESPFFGQILWNTFIISVYKLIWGFPAPIILALLLNEVKNMIFRRTIQTISYLPHFISWVVIGGMFTDLLSPQTGVVNNIIKMFGGQPIYFMASKEWFRTVLVVSSIWKEVGWNSIIYLAALSSIDPQLYEASQIDGANRWQQTWYITLPGIMSTIAILLILRLGNILNAGFEQIFIMYNPSVYEVADIIDTWVYRTGIQGMRYSLATAVGLFKSVVGFILVVTSNWIAKRMGESGIW</sequence>
<evidence type="ECO:0000256" key="3">
    <source>
        <dbReference type="ARBA" id="ARBA00022475"/>
    </source>
</evidence>
<dbReference type="GO" id="GO:0055085">
    <property type="term" value="P:transmembrane transport"/>
    <property type="evidence" value="ECO:0007669"/>
    <property type="project" value="InterPro"/>
</dbReference>
<dbReference type="Pfam" id="PF00528">
    <property type="entry name" value="BPD_transp_1"/>
    <property type="match status" value="1"/>
</dbReference>
<evidence type="ECO:0000313" key="10">
    <source>
        <dbReference type="Proteomes" id="UP000198577"/>
    </source>
</evidence>
<dbReference type="InterPro" id="IPR000515">
    <property type="entry name" value="MetI-like"/>
</dbReference>
<proteinExistence type="inferred from homology"/>
<evidence type="ECO:0000256" key="7">
    <source>
        <dbReference type="RuleBase" id="RU363032"/>
    </source>
</evidence>
<accession>A0A1I5UQ28</accession>
<name>A0A1I5UQ28_9FIRM</name>
<dbReference type="InterPro" id="IPR050809">
    <property type="entry name" value="UgpAE/MalFG_permease"/>
</dbReference>
<dbReference type="Proteomes" id="UP000198577">
    <property type="component" value="Unassembled WGS sequence"/>
</dbReference>
<feature type="transmembrane region" description="Helical" evidence="7">
    <location>
        <begin position="287"/>
        <end position="310"/>
    </location>
</feature>
<keyword evidence="2 7" id="KW-0813">Transport</keyword>
<dbReference type="Gene3D" id="1.10.3720.10">
    <property type="entry name" value="MetI-like"/>
    <property type="match status" value="1"/>
</dbReference>
<dbReference type="STRING" id="937334.SAMN05444406_1089"/>